<dbReference type="CDD" id="cd00141">
    <property type="entry name" value="NT_POLXc"/>
    <property type="match status" value="1"/>
</dbReference>
<name>A0A6C0E9U1_9ZZZZ</name>
<evidence type="ECO:0000256" key="7">
    <source>
        <dbReference type="ARBA" id="ARBA00022634"/>
    </source>
</evidence>
<dbReference type="InterPro" id="IPR027421">
    <property type="entry name" value="DNA_pol_lamdba_lyase_dom_sf"/>
</dbReference>
<dbReference type="GO" id="GO:0005737">
    <property type="term" value="C:cytoplasm"/>
    <property type="evidence" value="ECO:0007669"/>
    <property type="project" value="UniProtKB-SubCell"/>
</dbReference>
<dbReference type="SMART" id="SM00278">
    <property type="entry name" value="HhH1"/>
    <property type="match status" value="2"/>
</dbReference>
<organism evidence="23">
    <name type="scientific">viral metagenome</name>
    <dbReference type="NCBI Taxonomy" id="1070528"/>
    <lineage>
        <taxon>unclassified sequences</taxon>
        <taxon>metagenomes</taxon>
        <taxon>organismal metagenomes</taxon>
    </lineage>
</organism>
<dbReference type="Gene3D" id="1.10.150.110">
    <property type="entry name" value="DNA polymerase beta, N-terminal domain-like"/>
    <property type="match status" value="1"/>
</dbReference>
<evidence type="ECO:0000256" key="16">
    <source>
        <dbReference type="ARBA" id="ARBA00035726"/>
    </source>
</evidence>
<dbReference type="SUPFAM" id="SSF47802">
    <property type="entry name" value="DNA polymerase beta, N-terminal domain-like"/>
    <property type="match status" value="1"/>
</dbReference>
<reference evidence="23" key="1">
    <citation type="journal article" date="2020" name="Nature">
        <title>Giant virus diversity and host interactions through global metagenomics.</title>
        <authorList>
            <person name="Schulz F."/>
            <person name="Roux S."/>
            <person name="Paez-Espino D."/>
            <person name="Jungbluth S."/>
            <person name="Walsh D.A."/>
            <person name="Denef V.J."/>
            <person name="McMahon K.D."/>
            <person name="Konstantinidis K.T."/>
            <person name="Eloe-Fadrosh E.A."/>
            <person name="Kyrpides N.C."/>
            <person name="Woyke T."/>
        </authorList>
    </citation>
    <scope>NUCLEOTIDE SEQUENCE</scope>
    <source>
        <strain evidence="23">GVMAG-M-3300023179-27</strain>
    </source>
</reference>
<evidence type="ECO:0000256" key="13">
    <source>
        <dbReference type="ARBA" id="ARBA00023053"/>
    </source>
</evidence>
<dbReference type="InterPro" id="IPR029398">
    <property type="entry name" value="PolB_thumb"/>
</dbReference>
<dbReference type="EMBL" id="MN739776">
    <property type="protein sequence ID" value="QHT25947.1"/>
    <property type="molecule type" value="Genomic_DNA"/>
</dbReference>
<comment type="catalytic activity">
    <reaction evidence="18">
        <text>a 5'-end 2'-deoxyribose-2'-deoxyribonucleotide-DNA = (2E,4S)-4-hydroxypenten-2-al-5-phosphate + a 5'-end 5'-phospho-2'-deoxyribonucleoside-DNA + H(+)</text>
        <dbReference type="Rhea" id="RHEA:76255"/>
        <dbReference type="Rhea" id="RHEA-COMP:13180"/>
        <dbReference type="Rhea" id="RHEA-COMP:18657"/>
        <dbReference type="ChEBI" id="CHEBI:15378"/>
        <dbReference type="ChEBI" id="CHEBI:136412"/>
        <dbReference type="ChEBI" id="CHEBI:195194"/>
        <dbReference type="ChEBI" id="CHEBI:195195"/>
    </reaction>
</comment>
<dbReference type="Pfam" id="PF14791">
    <property type="entry name" value="DNA_pol_B_thumb"/>
    <property type="match status" value="1"/>
</dbReference>
<feature type="domain" description="Helix-hairpin-helix DNA-binding motif class 1" evidence="21">
    <location>
        <begin position="59"/>
        <end position="78"/>
    </location>
</feature>
<comment type="cofactor">
    <cofactor evidence="1">
        <name>Mg(2+)</name>
        <dbReference type="ChEBI" id="CHEBI:18420"/>
    </cofactor>
</comment>
<evidence type="ECO:0000259" key="21">
    <source>
        <dbReference type="SMART" id="SM00278"/>
    </source>
</evidence>
<dbReference type="InterPro" id="IPR018944">
    <property type="entry name" value="DNA_pol_lambd_fingers_domain"/>
</dbReference>
<feature type="domain" description="DNA-directed DNA polymerase X" evidence="22">
    <location>
        <begin position="2"/>
        <end position="333"/>
    </location>
</feature>
<evidence type="ECO:0000256" key="20">
    <source>
        <dbReference type="ARBA" id="ARBA00049244"/>
    </source>
</evidence>
<dbReference type="InterPro" id="IPR002008">
    <property type="entry name" value="DNA_pol_X_beta-like"/>
</dbReference>
<dbReference type="GO" id="GO:0005634">
    <property type="term" value="C:nucleus"/>
    <property type="evidence" value="ECO:0007669"/>
    <property type="project" value="TreeGrafter"/>
</dbReference>
<dbReference type="GO" id="GO:0006303">
    <property type="term" value="P:double-strand break repair via nonhomologous end joining"/>
    <property type="evidence" value="ECO:0007669"/>
    <property type="project" value="TreeGrafter"/>
</dbReference>
<comment type="catalytic activity">
    <reaction evidence="20">
        <text>DNA(n) + a 2'-deoxyribonucleoside 5'-triphosphate = DNA(n+1) + diphosphate</text>
        <dbReference type="Rhea" id="RHEA:22508"/>
        <dbReference type="Rhea" id="RHEA-COMP:17339"/>
        <dbReference type="Rhea" id="RHEA-COMP:17340"/>
        <dbReference type="ChEBI" id="CHEBI:33019"/>
        <dbReference type="ChEBI" id="CHEBI:61560"/>
        <dbReference type="ChEBI" id="CHEBI:173112"/>
        <dbReference type="EC" id="2.7.7.7"/>
    </reaction>
</comment>
<evidence type="ECO:0000256" key="2">
    <source>
        <dbReference type="ARBA" id="ARBA00004496"/>
    </source>
</evidence>
<evidence type="ECO:0000256" key="12">
    <source>
        <dbReference type="ARBA" id="ARBA00022932"/>
    </source>
</evidence>
<keyword evidence="8" id="KW-0808">Transferase</keyword>
<dbReference type="SMART" id="SM00483">
    <property type="entry name" value="POLXc"/>
    <property type="match status" value="1"/>
</dbReference>
<dbReference type="GO" id="GO:0003677">
    <property type="term" value="F:DNA binding"/>
    <property type="evidence" value="ECO:0007669"/>
    <property type="project" value="InterPro"/>
</dbReference>
<dbReference type="PRINTS" id="PR00869">
    <property type="entry name" value="DNAPOLX"/>
</dbReference>
<evidence type="ECO:0000256" key="10">
    <source>
        <dbReference type="ARBA" id="ARBA00022705"/>
    </source>
</evidence>
<dbReference type="EC" id="2.7.7.7" evidence="3"/>
<evidence type="ECO:0000256" key="18">
    <source>
        <dbReference type="ARBA" id="ARBA00044678"/>
    </source>
</evidence>
<dbReference type="Gene3D" id="1.10.150.20">
    <property type="entry name" value="5' to 3' exonuclease, C-terminal subdomain"/>
    <property type="match status" value="1"/>
</dbReference>
<evidence type="ECO:0000256" key="6">
    <source>
        <dbReference type="ARBA" id="ARBA00022481"/>
    </source>
</evidence>
<evidence type="ECO:0000256" key="4">
    <source>
        <dbReference type="ARBA" id="ARBA00012720"/>
    </source>
</evidence>
<evidence type="ECO:0000259" key="22">
    <source>
        <dbReference type="SMART" id="SM00483"/>
    </source>
</evidence>
<keyword evidence="9" id="KW-0548">Nucleotidyltransferase</keyword>
<sequence length="333" mass="39004">MSVNKELLISQFKLLSKQITYDIDFSTGKNKIANMFRLNTVNKIIKIFEKINKKNISIDDIKDLKGIGKGTIERVKELIKTGKLSEVKISSENEQYLKYIEELEEIFGIGRKTAYKLFSEYGIKSIDDLKKLHKSGKITLPDNVIKGLKYIGKIQDKIPREEIDQVHEYLLKKLYELDINLFGTVCGSYRRLQKTSGDVDFIMVHSKLKTKDDMKNHNYLKDFVELLIKDGFLIDILTGTDVNTKFMGIYQLNKDLPLRRIDIRFIPYESYYYAILYFTGSRDFNRKMRQIAINNGYTLNEYGLFDGEKMFKVSSEKEIFELLDMEYLTPDKR</sequence>
<evidence type="ECO:0000256" key="5">
    <source>
        <dbReference type="ARBA" id="ARBA00020020"/>
    </source>
</evidence>
<evidence type="ECO:0000313" key="23">
    <source>
        <dbReference type="EMBL" id="QHT25947.1"/>
    </source>
</evidence>
<dbReference type="Pfam" id="PF14792">
    <property type="entry name" value="DNA_pol_B_palm"/>
    <property type="match status" value="1"/>
</dbReference>
<dbReference type="InterPro" id="IPR022312">
    <property type="entry name" value="DNA_pol_X"/>
</dbReference>
<dbReference type="InterPro" id="IPR037160">
    <property type="entry name" value="DNA_Pol_thumb_sf"/>
</dbReference>
<dbReference type="SUPFAM" id="SSF81301">
    <property type="entry name" value="Nucleotidyltransferase"/>
    <property type="match status" value="1"/>
</dbReference>
<evidence type="ECO:0000256" key="19">
    <source>
        <dbReference type="ARBA" id="ARBA00045548"/>
    </source>
</evidence>
<dbReference type="InterPro" id="IPR028207">
    <property type="entry name" value="DNA_pol_B_palm_palm"/>
</dbReference>
<feature type="domain" description="Helix-hairpin-helix DNA-binding motif class 1" evidence="21">
    <location>
        <begin position="101"/>
        <end position="120"/>
    </location>
</feature>
<evidence type="ECO:0000256" key="1">
    <source>
        <dbReference type="ARBA" id="ARBA00001946"/>
    </source>
</evidence>
<proteinExistence type="predicted"/>
<protein>
    <recommendedName>
        <fullName evidence="5">DNA polymerase beta</fullName>
        <ecNumber evidence="3">2.7.7.7</ecNumber>
        <ecNumber evidence="4">4.2.99.18</ecNumber>
    </recommendedName>
    <alternativeName>
        <fullName evidence="15">5'-deoxyribose-phosphate lyase</fullName>
    </alternativeName>
    <alternativeName>
        <fullName evidence="16">AP lyase</fullName>
    </alternativeName>
</protein>
<dbReference type="GO" id="GO:0003887">
    <property type="term" value="F:DNA-directed DNA polymerase activity"/>
    <property type="evidence" value="ECO:0007669"/>
    <property type="project" value="UniProtKB-KW"/>
</dbReference>
<dbReference type="PANTHER" id="PTHR11276">
    <property type="entry name" value="DNA POLYMERASE TYPE-X FAMILY MEMBER"/>
    <property type="match status" value="1"/>
</dbReference>
<dbReference type="InterPro" id="IPR002054">
    <property type="entry name" value="DNA-dir_DNA_pol_X"/>
</dbReference>
<keyword evidence="7" id="KW-0237">DNA synthesis</keyword>
<keyword evidence="10" id="KW-0235">DNA replication</keyword>
<dbReference type="InterPro" id="IPR043519">
    <property type="entry name" value="NT_sf"/>
</dbReference>
<comment type="catalytic activity">
    <reaction evidence="17">
        <text>2'-deoxyribonucleotide-(2'-deoxyribose 5'-phosphate)-2'-deoxyribonucleotide-DNA = a 3'-end 2'-deoxyribonucleotide-(2,3-dehydro-2,3-deoxyribose 5'-phosphate)-DNA + a 5'-end 5'-phospho-2'-deoxyribonucleoside-DNA + H(+)</text>
        <dbReference type="Rhea" id="RHEA:66592"/>
        <dbReference type="Rhea" id="RHEA-COMP:13180"/>
        <dbReference type="Rhea" id="RHEA-COMP:16897"/>
        <dbReference type="Rhea" id="RHEA-COMP:17067"/>
        <dbReference type="ChEBI" id="CHEBI:15378"/>
        <dbReference type="ChEBI" id="CHEBI:136412"/>
        <dbReference type="ChEBI" id="CHEBI:157695"/>
        <dbReference type="ChEBI" id="CHEBI:167181"/>
        <dbReference type="EC" id="4.2.99.18"/>
    </reaction>
</comment>
<dbReference type="InterPro" id="IPR003583">
    <property type="entry name" value="Hlx-hairpin-Hlx_DNA-bd_motif"/>
</dbReference>
<keyword evidence="13" id="KW-0915">Sodium</keyword>
<accession>A0A6C0E9U1</accession>
<evidence type="ECO:0000256" key="15">
    <source>
        <dbReference type="ARBA" id="ARBA00035717"/>
    </source>
</evidence>
<dbReference type="AlphaFoldDB" id="A0A6C0E9U1"/>
<dbReference type="Pfam" id="PF10391">
    <property type="entry name" value="DNA_pol_lambd_f"/>
    <property type="match status" value="1"/>
</dbReference>
<evidence type="ECO:0000256" key="14">
    <source>
        <dbReference type="ARBA" id="ARBA00023239"/>
    </source>
</evidence>
<dbReference type="Gene3D" id="3.30.460.10">
    <property type="entry name" value="Beta Polymerase, domain 2"/>
    <property type="match status" value="1"/>
</dbReference>
<evidence type="ECO:0000256" key="11">
    <source>
        <dbReference type="ARBA" id="ARBA00022843"/>
    </source>
</evidence>
<dbReference type="PRINTS" id="PR00870">
    <property type="entry name" value="DNAPOLXBETA"/>
</dbReference>
<comment type="subcellular location">
    <subcellularLocation>
        <location evidence="2">Cytoplasm</location>
    </subcellularLocation>
</comment>
<keyword evidence="6" id="KW-0488">Methylation</keyword>
<keyword evidence="11" id="KW-0832">Ubl conjugation</keyword>
<evidence type="ECO:0000256" key="3">
    <source>
        <dbReference type="ARBA" id="ARBA00012417"/>
    </source>
</evidence>
<dbReference type="SUPFAM" id="SSF81585">
    <property type="entry name" value="PsbU/PolX domain-like"/>
    <property type="match status" value="1"/>
</dbReference>
<dbReference type="EC" id="4.2.99.18" evidence="4"/>
<keyword evidence="14" id="KW-0456">Lyase</keyword>
<evidence type="ECO:0000256" key="8">
    <source>
        <dbReference type="ARBA" id="ARBA00022679"/>
    </source>
</evidence>
<comment type="function">
    <text evidence="19">Repair polymerase that plays a key role in base-excision repair. During this process, the damaged base is excised by specific DNA glycosylases, the DNA backbone is nicked at the abasic site by an apurinic/apyrimidic (AP) endonuclease, and POLB removes 5'-deoxyribose-phosphate from the preincised AP site acting as a 5'-deoxyribose-phosphate lyase (5'-dRP lyase); through its DNA polymerase activity, it adds one nucleotide to the 3' end of the arising single-nucleotide gap. Conducts 'gap-filling' DNA synthesis in a stepwise distributive fashion rather than in a processive fashion as for other DNA polymerases. It is also able to cleave sugar-phosphate bonds 3' to an intact AP site, acting as an AP lyase.</text>
</comment>
<dbReference type="Gene3D" id="3.30.210.10">
    <property type="entry name" value="DNA polymerase, thumb domain"/>
    <property type="match status" value="1"/>
</dbReference>
<evidence type="ECO:0000256" key="17">
    <source>
        <dbReference type="ARBA" id="ARBA00044632"/>
    </source>
</evidence>
<keyword evidence="12" id="KW-0239">DNA-directed DNA polymerase</keyword>
<dbReference type="GO" id="GO:0140078">
    <property type="term" value="F:class I DNA-(apurinic or apyrimidinic site) endonuclease activity"/>
    <property type="evidence" value="ECO:0007669"/>
    <property type="project" value="UniProtKB-EC"/>
</dbReference>
<dbReference type="PANTHER" id="PTHR11276:SF28">
    <property type="entry name" value="DNA POLYMERASE LAMBDA"/>
    <property type="match status" value="1"/>
</dbReference>
<evidence type="ECO:0000256" key="9">
    <source>
        <dbReference type="ARBA" id="ARBA00022695"/>
    </source>
</evidence>